<dbReference type="EC" id="2.1.1.77" evidence="7"/>
<dbReference type="InterPro" id="IPR000682">
    <property type="entry name" value="PCMT"/>
</dbReference>
<evidence type="ECO:0000313" key="9">
    <source>
        <dbReference type="Proteomes" id="UP000244906"/>
    </source>
</evidence>
<evidence type="ECO:0000256" key="5">
    <source>
        <dbReference type="ARBA" id="ARBA00022679"/>
    </source>
</evidence>
<dbReference type="RefSeq" id="WP_116688640.1">
    <property type="nucleotide sequence ID" value="NZ_QDDL01000011.1"/>
</dbReference>
<proteinExistence type="inferred from homology"/>
<keyword evidence="4 7" id="KW-0489">Methyltransferase</keyword>
<reference evidence="8 9" key="1">
    <citation type="submission" date="2018-04" db="EMBL/GenBank/DDBJ databases">
        <title>Thalassorhabdus spongiae gen. nov., sp. nov., isolated from a marine sponge in South-West Iceland.</title>
        <authorList>
            <person name="Knobloch S."/>
            <person name="Daussin A."/>
            <person name="Johannsson R."/>
            <person name="Marteinsson V.T."/>
        </authorList>
    </citation>
    <scope>NUCLEOTIDE SEQUENCE [LARGE SCALE GENOMIC DNA]</scope>
    <source>
        <strain evidence="8 9">Hp12</strain>
    </source>
</reference>
<dbReference type="AlphaFoldDB" id="A0A2V1GPC4"/>
<dbReference type="GO" id="GO:0004719">
    <property type="term" value="F:protein-L-isoaspartate (D-aspartate) O-methyltransferase activity"/>
    <property type="evidence" value="ECO:0007669"/>
    <property type="project" value="UniProtKB-UniRule"/>
</dbReference>
<keyword evidence="3 7" id="KW-0963">Cytoplasm</keyword>
<dbReference type="OrthoDB" id="9810066at2"/>
<keyword evidence="5 7" id="KW-0808">Transferase</keyword>
<feature type="active site" evidence="7">
    <location>
        <position position="60"/>
    </location>
</feature>
<evidence type="ECO:0000256" key="2">
    <source>
        <dbReference type="ARBA" id="ARBA00005369"/>
    </source>
</evidence>
<dbReference type="SUPFAM" id="SSF53335">
    <property type="entry name" value="S-adenosyl-L-methionine-dependent methyltransferases"/>
    <property type="match status" value="1"/>
</dbReference>
<dbReference type="PANTHER" id="PTHR11579:SF0">
    <property type="entry name" value="PROTEIN-L-ISOASPARTATE(D-ASPARTATE) O-METHYLTRANSFERASE"/>
    <property type="match status" value="1"/>
</dbReference>
<keyword evidence="6 7" id="KW-0949">S-adenosyl-L-methionine</keyword>
<protein>
    <recommendedName>
        <fullName evidence="7">Protein-L-isoaspartate O-methyltransferase</fullName>
        <ecNumber evidence="7">2.1.1.77</ecNumber>
    </recommendedName>
    <alternativeName>
        <fullName evidence="7">L-isoaspartyl protein carboxyl methyltransferase</fullName>
    </alternativeName>
    <alternativeName>
        <fullName evidence="7">Protein L-isoaspartyl methyltransferase</fullName>
    </alternativeName>
    <alternativeName>
        <fullName evidence="7">Protein-beta-aspartate methyltransferase</fullName>
        <shortName evidence="7">PIMT</shortName>
    </alternativeName>
</protein>
<comment type="subcellular location">
    <subcellularLocation>
        <location evidence="1 7">Cytoplasm</location>
    </subcellularLocation>
</comment>
<dbReference type="GO" id="GO:0030091">
    <property type="term" value="P:protein repair"/>
    <property type="evidence" value="ECO:0007669"/>
    <property type="project" value="UniProtKB-UniRule"/>
</dbReference>
<dbReference type="NCBIfam" id="NF001453">
    <property type="entry name" value="PRK00312.1"/>
    <property type="match status" value="1"/>
</dbReference>
<dbReference type="EMBL" id="QDDL01000011">
    <property type="protein sequence ID" value="PVZ64886.1"/>
    <property type="molecule type" value="Genomic_DNA"/>
</dbReference>
<evidence type="ECO:0000313" key="8">
    <source>
        <dbReference type="EMBL" id="PVZ64886.1"/>
    </source>
</evidence>
<dbReference type="CDD" id="cd02440">
    <property type="entry name" value="AdoMet_MTases"/>
    <property type="match status" value="1"/>
</dbReference>
<dbReference type="NCBIfam" id="TIGR00080">
    <property type="entry name" value="pimt"/>
    <property type="match status" value="1"/>
</dbReference>
<name>A0A2V1GPC4_9GAMM</name>
<evidence type="ECO:0000256" key="7">
    <source>
        <dbReference type="HAMAP-Rule" id="MF_00090"/>
    </source>
</evidence>
<evidence type="ECO:0000256" key="4">
    <source>
        <dbReference type="ARBA" id="ARBA00022603"/>
    </source>
</evidence>
<keyword evidence="9" id="KW-1185">Reference proteome</keyword>
<dbReference type="GO" id="GO:0032259">
    <property type="term" value="P:methylation"/>
    <property type="evidence" value="ECO:0007669"/>
    <property type="project" value="UniProtKB-KW"/>
</dbReference>
<dbReference type="HAMAP" id="MF_00090">
    <property type="entry name" value="PIMT"/>
    <property type="match status" value="1"/>
</dbReference>
<comment type="catalytic activity">
    <reaction evidence="7">
        <text>[protein]-L-isoaspartate + S-adenosyl-L-methionine = [protein]-L-isoaspartate alpha-methyl ester + S-adenosyl-L-homocysteine</text>
        <dbReference type="Rhea" id="RHEA:12705"/>
        <dbReference type="Rhea" id="RHEA-COMP:12143"/>
        <dbReference type="Rhea" id="RHEA-COMP:12144"/>
        <dbReference type="ChEBI" id="CHEBI:57856"/>
        <dbReference type="ChEBI" id="CHEBI:59789"/>
        <dbReference type="ChEBI" id="CHEBI:90596"/>
        <dbReference type="ChEBI" id="CHEBI:90598"/>
        <dbReference type="EC" id="2.1.1.77"/>
    </reaction>
</comment>
<gene>
    <name evidence="7 8" type="primary">pcm</name>
    <name evidence="8" type="ORF">DC094_18650</name>
</gene>
<sequence length="214" mass="23459">MTSQRTRDRLVKRLEAQGITNQRVLESIAKVPRHLFIDEALSHRAYEDTALPIGLGQTISQPFMVAKMTELVLGDSLAGEPEPQRVLEIGTGSGYQTAVLATLVPQLFSIERIAALKQRASGLLFRLGLNNVRLSHADGYEGWPAGGEFEAIIVTAAPPEIPQALLQQLADGGRLIIPVGDDQQQLQVIRRRGRNFETEFVESVKFVPLLGGIN</sequence>
<comment type="function">
    <text evidence="7">Catalyzes the methyl esterification of L-isoaspartyl residues in peptides and proteins that result from spontaneous decomposition of normal L-aspartyl and L-asparaginyl residues. It plays a role in the repair and/or degradation of damaged proteins.</text>
</comment>
<accession>A0A2V1GPC4</accession>
<evidence type="ECO:0000256" key="6">
    <source>
        <dbReference type="ARBA" id="ARBA00022691"/>
    </source>
</evidence>
<dbReference type="FunFam" id="3.40.50.150:FF:000010">
    <property type="entry name" value="Protein-L-isoaspartate O-methyltransferase"/>
    <property type="match status" value="1"/>
</dbReference>
<dbReference type="Gene3D" id="3.40.50.150">
    <property type="entry name" value="Vaccinia Virus protein VP39"/>
    <property type="match status" value="1"/>
</dbReference>
<comment type="similarity">
    <text evidence="2 7">Belongs to the methyltransferase superfamily. L-isoaspartyl/D-aspartyl protein methyltransferase family.</text>
</comment>
<dbReference type="Proteomes" id="UP000244906">
    <property type="component" value="Unassembled WGS sequence"/>
</dbReference>
<comment type="caution">
    <text evidence="8">The sequence shown here is derived from an EMBL/GenBank/DDBJ whole genome shotgun (WGS) entry which is preliminary data.</text>
</comment>
<evidence type="ECO:0000256" key="1">
    <source>
        <dbReference type="ARBA" id="ARBA00004496"/>
    </source>
</evidence>
<evidence type="ECO:0000256" key="3">
    <source>
        <dbReference type="ARBA" id="ARBA00022490"/>
    </source>
</evidence>
<dbReference type="PANTHER" id="PTHR11579">
    <property type="entry name" value="PROTEIN-L-ISOASPARTATE O-METHYLTRANSFERASE"/>
    <property type="match status" value="1"/>
</dbReference>
<organism evidence="8 9">
    <name type="scientific">Pelagibaculum spongiae</name>
    <dbReference type="NCBI Taxonomy" id="2080658"/>
    <lineage>
        <taxon>Bacteria</taxon>
        <taxon>Pseudomonadati</taxon>
        <taxon>Pseudomonadota</taxon>
        <taxon>Gammaproteobacteria</taxon>
        <taxon>Oceanospirillales</taxon>
        <taxon>Pelagibaculum</taxon>
    </lineage>
</organism>
<dbReference type="InterPro" id="IPR029063">
    <property type="entry name" value="SAM-dependent_MTases_sf"/>
</dbReference>
<dbReference type="Pfam" id="PF01135">
    <property type="entry name" value="PCMT"/>
    <property type="match status" value="1"/>
</dbReference>
<dbReference type="GO" id="GO:0005737">
    <property type="term" value="C:cytoplasm"/>
    <property type="evidence" value="ECO:0007669"/>
    <property type="project" value="UniProtKB-SubCell"/>
</dbReference>